<protein>
    <submittedName>
        <fullName evidence="1">Uncharacterized protein</fullName>
    </submittedName>
</protein>
<dbReference type="AlphaFoldDB" id="A0A0H1BQK8"/>
<keyword evidence="2" id="KW-1185">Reference proteome</keyword>
<name>A0A0H1BQK8_9EURO</name>
<organism evidence="1 2">
    <name type="scientific">Blastomyces silverae</name>
    <dbReference type="NCBI Taxonomy" id="2060906"/>
    <lineage>
        <taxon>Eukaryota</taxon>
        <taxon>Fungi</taxon>
        <taxon>Dikarya</taxon>
        <taxon>Ascomycota</taxon>
        <taxon>Pezizomycotina</taxon>
        <taxon>Eurotiomycetes</taxon>
        <taxon>Eurotiomycetidae</taxon>
        <taxon>Onygenales</taxon>
        <taxon>Ajellomycetaceae</taxon>
        <taxon>Blastomyces</taxon>
    </lineage>
</organism>
<reference evidence="2" key="1">
    <citation type="journal article" date="2015" name="PLoS Genet.">
        <title>The dynamic genome and transcriptome of the human fungal pathogen Blastomyces and close relative Emmonsia.</title>
        <authorList>
            <person name="Munoz J.F."/>
            <person name="Gauthier G.M."/>
            <person name="Desjardins C.A."/>
            <person name="Gallo J.E."/>
            <person name="Holder J."/>
            <person name="Sullivan T.D."/>
            <person name="Marty A.J."/>
            <person name="Carmen J.C."/>
            <person name="Chen Z."/>
            <person name="Ding L."/>
            <person name="Gujja S."/>
            <person name="Magrini V."/>
            <person name="Misas E."/>
            <person name="Mitreva M."/>
            <person name="Priest M."/>
            <person name="Saif S."/>
            <person name="Whiston E.A."/>
            <person name="Young S."/>
            <person name="Zeng Q."/>
            <person name="Goldman W.E."/>
            <person name="Mardis E.R."/>
            <person name="Taylor J.W."/>
            <person name="McEwen J.G."/>
            <person name="Clay O.K."/>
            <person name="Klein B.S."/>
            <person name="Cuomo C.A."/>
        </authorList>
    </citation>
    <scope>NUCLEOTIDE SEQUENCE [LARGE SCALE GENOMIC DNA]</scope>
    <source>
        <strain evidence="2">UAMH 139</strain>
    </source>
</reference>
<dbReference type="Proteomes" id="UP000053573">
    <property type="component" value="Unassembled WGS sequence"/>
</dbReference>
<gene>
    <name evidence="1" type="ORF">EMPG_11422</name>
</gene>
<dbReference type="EMBL" id="LDEV01000190">
    <property type="protein sequence ID" value="KLJ13640.1"/>
    <property type="molecule type" value="Genomic_DNA"/>
</dbReference>
<evidence type="ECO:0000313" key="2">
    <source>
        <dbReference type="Proteomes" id="UP000053573"/>
    </source>
</evidence>
<evidence type="ECO:0000313" key="1">
    <source>
        <dbReference type="EMBL" id="KLJ13640.1"/>
    </source>
</evidence>
<sequence>MGSFYSDHAPDNGPFYELYPAAEESSGSTRDRYFDFRWNGGWLDHSIKSRNLDTIFCFVRLSILFQPPPSSNYFGVGL</sequence>
<proteinExistence type="predicted"/>
<comment type="caution">
    <text evidence="1">The sequence shown here is derived from an EMBL/GenBank/DDBJ whole genome shotgun (WGS) entry which is preliminary data.</text>
</comment>
<accession>A0A0H1BQK8</accession>